<keyword evidence="2" id="KW-1133">Transmembrane helix</keyword>
<reference evidence="3" key="1">
    <citation type="submission" date="2011-12" db="EMBL/GenBank/DDBJ databases">
        <title>The genome sequence of Colletotrichum higginsianum IMI 34906.</title>
        <authorList>
            <person name="Ma L.-J."/>
            <person name="O'Connell R."/>
            <person name="van Themaat E.V.L."/>
            <person name="Stueber K."/>
            <person name="Young S.K."/>
            <person name="Zeng Q."/>
            <person name="Gargeya S."/>
            <person name="Fitzgerald M."/>
            <person name="Haas B."/>
            <person name="Abouelleil A."/>
            <person name="Alvarado L."/>
            <person name="Arachchi H.M."/>
            <person name="Berlin A."/>
            <person name="Chapman S.B."/>
            <person name="Gearin G."/>
            <person name="Goldberg J."/>
            <person name="Griggs A."/>
            <person name="Gujja S."/>
            <person name="Hansen M."/>
            <person name="Heiman D."/>
            <person name="Howarth C."/>
            <person name="Larimer J."/>
            <person name="Lui A."/>
            <person name="MacDonald P.J.P."/>
            <person name="McCowen C."/>
            <person name="Montmayeur A."/>
            <person name="Murphy C."/>
            <person name="Neiman D."/>
            <person name="Pearson M."/>
            <person name="Priest M."/>
            <person name="Roberts A."/>
            <person name="Saif S."/>
            <person name="Shea T."/>
            <person name="Sisk P."/>
            <person name="Stolte C."/>
            <person name="Sykes S."/>
            <person name="Wortman J."/>
            <person name="Nusbaum C."/>
            <person name="Birren B."/>
        </authorList>
    </citation>
    <scope>NUCLEOTIDE SEQUENCE</scope>
    <source>
        <strain evidence="3">IMI 349063</strain>
    </source>
</reference>
<organism evidence="3 5">
    <name type="scientific">Colletotrichum higginsianum (strain IMI 349063)</name>
    <name type="common">Crucifer anthracnose fungus</name>
    <dbReference type="NCBI Taxonomy" id="759273"/>
    <lineage>
        <taxon>Eukaryota</taxon>
        <taxon>Fungi</taxon>
        <taxon>Dikarya</taxon>
        <taxon>Ascomycota</taxon>
        <taxon>Pezizomycotina</taxon>
        <taxon>Sordariomycetes</taxon>
        <taxon>Hypocreomycetidae</taxon>
        <taxon>Glomerellales</taxon>
        <taxon>Glomerellaceae</taxon>
        <taxon>Colletotrichum</taxon>
        <taxon>Colletotrichum destructivum species complex</taxon>
    </lineage>
</organism>
<dbReference type="EMBL" id="CACQ02010067">
    <property type="protein sequence ID" value="CCF47724.1"/>
    <property type="molecule type" value="Genomic_DNA"/>
</dbReference>
<keyword evidence="2" id="KW-0472">Membrane</keyword>
<evidence type="ECO:0000313" key="6">
    <source>
        <dbReference type="Proteomes" id="UP000092177"/>
    </source>
</evidence>
<feature type="region of interest" description="Disordered" evidence="1">
    <location>
        <begin position="1"/>
        <end position="25"/>
    </location>
</feature>
<evidence type="ECO:0000256" key="2">
    <source>
        <dbReference type="SAM" id="Phobius"/>
    </source>
</evidence>
<gene>
    <name evidence="3" type="ORF">CH063_04257</name>
    <name evidence="4" type="ORF">CH63R_04668</name>
</gene>
<protein>
    <submittedName>
        <fullName evidence="3">Uncharacterized protein</fullName>
    </submittedName>
</protein>
<accession>H1W5G0</accession>
<dbReference type="VEuPathDB" id="FungiDB:CH63R_04668"/>
<proteinExistence type="predicted"/>
<dbReference type="RefSeq" id="XP_018160889.1">
    <property type="nucleotide sequence ID" value="XM_018299643.1"/>
</dbReference>
<dbReference type="HOGENOM" id="CLU_1255899_0_0_1"/>
<reference evidence="6" key="4">
    <citation type="journal article" date="2017" name="BMC Genomics">
        <title>Gapless genome assembly of Colletotrichum higginsianum reveals chromosome structure and association of transposable elements with secondary metabolite gene clusters.</title>
        <authorList>
            <person name="Dallery J.-F."/>
            <person name="Lapalu N."/>
            <person name="Zampounis A."/>
            <person name="Pigne S."/>
            <person name="Luyten I."/>
            <person name="Amselem J."/>
            <person name="Wittenberg A.H.J."/>
            <person name="Zhou S."/>
            <person name="de Queiroz M.V."/>
            <person name="Robin G.P."/>
            <person name="Auger A."/>
            <person name="Hainaut M."/>
            <person name="Henrissat B."/>
            <person name="Kim K.-T."/>
            <person name="Lee Y.-H."/>
            <person name="Lespinet O."/>
            <person name="Schwartz D.C."/>
            <person name="Thon M.R."/>
            <person name="O'Connell R.J."/>
        </authorList>
    </citation>
    <scope>NUCLEOTIDE SEQUENCE [LARGE SCALE GENOMIC DNA]</scope>
    <source>
        <strain evidence="6">IMI 349063</strain>
    </source>
</reference>
<feature type="transmembrane region" description="Helical" evidence="2">
    <location>
        <begin position="153"/>
        <end position="172"/>
    </location>
</feature>
<evidence type="ECO:0000313" key="4">
    <source>
        <dbReference type="EMBL" id="OBR12372.1"/>
    </source>
</evidence>
<name>H1W5G0_COLHI</name>
<evidence type="ECO:0000313" key="3">
    <source>
        <dbReference type="EMBL" id="CCF47724.1"/>
    </source>
</evidence>
<evidence type="ECO:0000313" key="5">
    <source>
        <dbReference type="Proteomes" id="UP000007174"/>
    </source>
</evidence>
<keyword evidence="2" id="KW-0812">Transmembrane</keyword>
<evidence type="ECO:0000256" key="1">
    <source>
        <dbReference type="SAM" id="MobiDB-lite"/>
    </source>
</evidence>
<dbReference type="Proteomes" id="UP000007174">
    <property type="component" value="Unassembled WGS sequence"/>
</dbReference>
<dbReference type="KEGG" id="chig:CH63R_04668"/>
<sequence>MGYPTFSSAQAQGTASDSRHGTQGSVRQVKEVTMLLTNRRDTNIMQARLFVCQRREKERERWTMLTALFIGSTCQMSRSEAEFPLSQTNLTLFHVPRYYFWILPAPTPRSVTSYRRQRWRGHLLKMPNTLYGDRRTHRLTKRRKPKRYPRPRLFPRLWLLRALVASFLYYILFIRWSFWPLLGTGTGIRVESLDCLVELTRGATVGSWDGAGSWDSGRTT</sequence>
<dbReference type="EMBL" id="LTAN01000003">
    <property type="protein sequence ID" value="OBR12372.1"/>
    <property type="molecule type" value="Genomic_DNA"/>
</dbReference>
<reference evidence="4" key="3">
    <citation type="submission" date="2016-02" db="EMBL/GenBank/DDBJ databases">
        <title>Resequencing and annotation of the Colletotrichum higginsianum genome.</title>
        <authorList>
            <person name="O'Connell R."/>
            <person name="Zambounis A."/>
            <person name="Thon M."/>
            <person name="Dallery J.-F."/>
        </authorList>
    </citation>
    <scope>NUCLEOTIDE SEQUENCE [LARGE SCALE GENOMIC DNA]</scope>
    <source>
        <strain evidence="4">IMI 349063</strain>
    </source>
</reference>
<keyword evidence="6" id="KW-1185">Reference proteome</keyword>
<dbReference type="Proteomes" id="UP000092177">
    <property type="component" value="Chromosome 3"/>
</dbReference>
<dbReference type="GeneID" id="28863750"/>
<reference evidence="5" key="2">
    <citation type="journal article" date="2012" name="Nat. Genet.">
        <title>Lifestyle transitions in plant pathogenic Colletotrichum fungi deciphered by genome and transcriptome analyses.</title>
        <authorList>
            <person name="O'Connell R.J."/>
            <person name="Thon M.R."/>
            <person name="Hacquard S."/>
            <person name="Amyotte S.G."/>
            <person name="Kleemann J."/>
            <person name="Torres M.F."/>
            <person name="Damm U."/>
            <person name="Buiate E.A."/>
            <person name="Epstein L."/>
            <person name="Alkan N."/>
            <person name="Altmueller J."/>
            <person name="Alvarado-Balderrama L."/>
            <person name="Bauser C.A."/>
            <person name="Becker C."/>
            <person name="Birren B.W."/>
            <person name="Chen Z."/>
            <person name="Choi J."/>
            <person name="Crouch J.A."/>
            <person name="Duvick J.P."/>
            <person name="Farman M.A."/>
            <person name="Gan P."/>
            <person name="Heiman D."/>
            <person name="Henrissat B."/>
            <person name="Howard R.J."/>
            <person name="Kabbage M."/>
            <person name="Koch C."/>
            <person name="Kracher B."/>
            <person name="Kubo Y."/>
            <person name="Law A.D."/>
            <person name="Lebrun M.-H."/>
            <person name="Lee Y.-H."/>
            <person name="Miyara I."/>
            <person name="Moore N."/>
            <person name="Neumann U."/>
            <person name="Nordstroem K."/>
            <person name="Panaccione D.G."/>
            <person name="Panstruga R."/>
            <person name="Place M."/>
            <person name="Proctor R.H."/>
            <person name="Prusky D."/>
            <person name="Rech G."/>
            <person name="Reinhardt R."/>
            <person name="Rollins J.A."/>
            <person name="Rounsley S."/>
            <person name="Schardl C.L."/>
            <person name="Schwartz D.C."/>
            <person name="Shenoy N."/>
            <person name="Shirasu K."/>
            <person name="Sikhakolli U.R."/>
            <person name="Stueber K."/>
            <person name="Sukno S.A."/>
            <person name="Sweigard J.A."/>
            <person name="Takano Y."/>
            <person name="Takahara H."/>
            <person name="Trail F."/>
            <person name="van der Does H.C."/>
            <person name="Voll L.M."/>
            <person name="Will I."/>
            <person name="Young S."/>
            <person name="Zeng Q."/>
            <person name="Zhang J."/>
            <person name="Zhou S."/>
            <person name="Dickman M.B."/>
            <person name="Schulze-Lefert P."/>
            <person name="Ver Loren van Themaat E."/>
            <person name="Ma L.-J."/>
            <person name="Vaillancourt L.J."/>
        </authorList>
    </citation>
    <scope>NUCLEOTIDE SEQUENCE [LARGE SCALE GENOMIC DNA]</scope>
    <source>
        <strain evidence="5">IMI 349063</strain>
    </source>
</reference>
<dbReference type="AlphaFoldDB" id="H1W5G0"/>